<dbReference type="Pfam" id="PF04548">
    <property type="entry name" value="AIG1"/>
    <property type="match status" value="1"/>
</dbReference>
<feature type="compositionally biased region" description="Polar residues" evidence="4">
    <location>
        <begin position="485"/>
        <end position="496"/>
    </location>
</feature>
<evidence type="ECO:0000313" key="6">
    <source>
        <dbReference type="EMBL" id="CAF1188166.1"/>
    </source>
</evidence>
<evidence type="ECO:0000256" key="4">
    <source>
        <dbReference type="SAM" id="MobiDB-lite"/>
    </source>
</evidence>
<dbReference type="CDD" id="cd00882">
    <property type="entry name" value="Ras_like_GTPase"/>
    <property type="match status" value="1"/>
</dbReference>
<evidence type="ECO:0000313" key="8">
    <source>
        <dbReference type="Proteomes" id="UP000663829"/>
    </source>
</evidence>
<feature type="coiled-coil region" evidence="3">
    <location>
        <begin position="380"/>
        <end position="414"/>
    </location>
</feature>
<keyword evidence="3" id="KW-0175">Coiled coil</keyword>
<dbReference type="SUPFAM" id="SSF52540">
    <property type="entry name" value="P-loop containing nucleoside triphosphate hydrolases"/>
    <property type="match status" value="1"/>
</dbReference>
<sequence>MATAAMSILSLNAGDTSSKVLVIGETGSGKSTFINYLTNYFKNGSLDNLRVSIKTKYRLATEGYTHSENNTDDTSKSQTTACSQYKFTRNGKAYTFLDTPGLGDTRGTQQDDLNIDKIIGSVETFNGITCVLIVMNGTVPRLTVNVQNVIVRLQGFLPDVIMENVIIVLTNAYRYAANADLEKLLNLKSIVHPFYMQNSAFSNSKWDQMALESLQADWKMSMTELKTLVDLVDQFEVKTVAAFGDMKQLRHDIKSMMHNARLEVENIQKAQDEMAAIQTGIKGFDDDISKNKDFTRKKVDVAQLVDAPYHSTICSQCNHVCHDHCALQETYTQGHQVLCGCSCMGGANQCRVCEGHCPYTQHYHARKTMSKTQQTVDEVLHDIKAKYDAASTNKNQAQQKLTTISDQKKMLENALIQKNAEIKTKCLELKKHCSGFNIVAELNIMIKQLETSKHNIKDLDALRQAETFINSLVGFCNQLEKDTALPNTQQKNQMKIQDNYRPGPRGGGTNFQGQRAVSGDRAHNDEQYSEEEKEETGFGNAPLQNQQRPRRKKVFNRHPDSATSNQDNFIRNAPRQQHQQQQQRPNRAASNHRNYNINTPCQQQQPLATGRPAASSDGKNIWCGGFTE</sequence>
<feature type="compositionally biased region" description="Polar residues" evidence="4">
    <location>
        <begin position="591"/>
        <end position="607"/>
    </location>
</feature>
<evidence type="ECO:0000256" key="1">
    <source>
        <dbReference type="ARBA" id="ARBA00008535"/>
    </source>
</evidence>
<dbReference type="PROSITE" id="PS00675">
    <property type="entry name" value="SIGMA54_INTERACT_1"/>
    <property type="match status" value="1"/>
</dbReference>
<gene>
    <name evidence="6" type="ORF">GPM918_LOCUS23063</name>
    <name evidence="7" type="ORF">SRO942_LOCUS23062</name>
</gene>
<feature type="non-terminal residue" evidence="6">
    <location>
        <position position="1"/>
    </location>
</feature>
<dbReference type="OrthoDB" id="2386367at2759"/>
<dbReference type="EMBL" id="CAJOBC010008100">
    <property type="protein sequence ID" value="CAF3952428.1"/>
    <property type="molecule type" value="Genomic_DNA"/>
</dbReference>
<keyword evidence="8" id="KW-1185">Reference proteome</keyword>
<evidence type="ECO:0000256" key="2">
    <source>
        <dbReference type="ARBA" id="ARBA00022741"/>
    </source>
</evidence>
<protein>
    <recommendedName>
        <fullName evidence="5">AIG1-type G domain-containing protein</fullName>
    </recommendedName>
</protein>
<feature type="region of interest" description="Disordered" evidence="4">
    <location>
        <begin position="484"/>
        <end position="628"/>
    </location>
</feature>
<dbReference type="Proteomes" id="UP000681722">
    <property type="component" value="Unassembled WGS sequence"/>
</dbReference>
<dbReference type="GO" id="GO:0005525">
    <property type="term" value="F:GTP binding"/>
    <property type="evidence" value="ECO:0007669"/>
    <property type="project" value="InterPro"/>
</dbReference>
<keyword evidence="2" id="KW-0547">Nucleotide-binding</keyword>
<comment type="similarity">
    <text evidence="1">Belongs to the TRAFAC class TrmE-Era-EngA-EngB-Septin-like GTPase superfamily. AIG1/Toc34/Toc159-like paraseptin GTPase family. IAN subfamily.</text>
</comment>
<dbReference type="InterPro" id="IPR027417">
    <property type="entry name" value="P-loop_NTPase"/>
</dbReference>
<dbReference type="PANTHER" id="PTHR32046:SF12">
    <property type="entry name" value="AIG1-TYPE G DOMAIN-CONTAINING PROTEIN"/>
    <property type="match status" value="1"/>
</dbReference>
<dbReference type="AlphaFoldDB" id="A0A814VHI0"/>
<evidence type="ECO:0000256" key="3">
    <source>
        <dbReference type="SAM" id="Coils"/>
    </source>
</evidence>
<feature type="compositionally biased region" description="Low complexity" evidence="4">
    <location>
        <begin position="571"/>
        <end position="589"/>
    </location>
</feature>
<feature type="domain" description="AIG1-type G" evidence="5">
    <location>
        <begin position="19"/>
        <end position="207"/>
    </location>
</feature>
<dbReference type="EMBL" id="CAJNOQ010008099">
    <property type="protein sequence ID" value="CAF1188166.1"/>
    <property type="molecule type" value="Genomic_DNA"/>
</dbReference>
<evidence type="ECO:0000259" key="5">
    <source>
        <dbReference type="Pfam" id="PF04548"/>
    </source>
</evidence>
<name>A0A814VHI0_9BILA</name>
<dbReference type="InterPro" id="IPR025662">
    <property type="entry name" value="Sigma_54_int_dom_ATP-bd_1"/>
</dbReference>
<dbReference type="PANTHER" id="PTHR32046">
    <property type="entry name" value="G DOMAIN-CONTAINING PROTEIN"/>
    <property type="match status" value="1"/>
</dbReference>
<dbReference type="InterPro" id="IPR006703">
    <property type="entry name" value="G_AIG1"/>
</dbReference>
<comment type="caution">
    <text evidence="6">The sequence shown here is derived from an EMBL/GenBank/DDBJ whole genome shotgun (WGS) entry which is preliminary data.</text>
</comment>
<accession>A0A814VHI0</accession>
<dbReference type="Gene3D" id="3.40.50.300">
    <property type="entry name" value="P-loop containing nucleotide triphosphate hydrolases"/>
    <property type="match status" value="1"/>
</dbReference>
<organism evidence="6 8">
    <name type="scientific">Didymodactylos carnosus</name>
    <dbReference type="NCBI Taxonomy" id="1234261"/>
    <lineage>
        <taxon>Eukaryota</taxon>
        <taxon>Metazoa</taxon>
        <taxon>Spiralia</taxon>
        <taxon>Gnathifera</taxon>
        <taxon>Rotifera</taxon>
        <taxon>Eurotatoria</taxon>
        <taxon>Bdelloidea</taxon>
        <taxon>Philodinida</taxon>
        <taxon>Philodinidae</taxon>
        <taxon>Didymodactylos</taxon>
    </lineage>
</organism>
<reference evidence="6" key="1">
    <citation type="submission" date="2021-02" db="EMBL/GenBank/DDBJ databases">
        <authorList>
            <person name="Nowell W R."/>
        </authorList>
    </citation>
    <scope>NUCLEOTIDE SEQUENCE</scope>
</reference>
<proteinExistence type="inferred from homology"/>
<dbReference type="Proteomes" id="UP000663829">
    <property type="component" value="Unassembled WGS sequence"/>
</dbReference>
<evidence type="ECO:0000313" key="7">
    <source>
        <dbReference type="EMBL" id="CAF3952428.1"/>
    </source>
</evidence>